<reference evidence="2 3" key="2">
    <citation type="journal article" date="2012" name="Open Biol.">
        <title>Characteristics of nucleosomes and linker DNA regions on the genome of the basidiomycete Mixia osmundae revealed by mono- and dinucleosome mapping.</title>
        <authorList>
            <person name="Nishida H."/>
            <person name="Kondo S."/>
            <person name="Matsumoto T."/>
            <person name="Suzuki Y."/>
            <person name="Yoshikawa H."/>
            <person name="Taylor T.D."/>
            <person name="Sugiyama J."/>
        </authorList>
    </citation>
    <scope>NUCLEOTIDE SEQUENCE [LARGE SCALE GENOMIC DNA]</scope>
    <source>
        <strain evidence="3">CBS 9802 / IAM 14324 / JCM 22182 / KY 12970</strain>
    </source>
</reference>
<organism evidence="2 3">
    <name type="scientific">Mixia osmundae (strain CBS 9802 / IAM 14324 / JCM 22182 / KY 12970)</name>
    <dbReference type="NCBI Taxonomy" id="764103"/>
    <lineage>
        <taxon>Eukaryota</taxon>
        <taxon>Fungi</taxon>
        <taxon>Dikarya</taxon>
        <taxon>Basidiomycota</taxon>
        <taxon>Pucciniomycotina</taxon>
        <taxon>Mixiomycetes</taxon>
        <taxon>Mixiales</taxon>
        <taxon>Mixiaceae</taxon>
        <taxon>Mixia</taxon>
    </lineage>
</organism>
<dbReference type="EMBL" id="BABT02000106">
    <property type="protein sequence ID" value="GAA96710.1"/>
    <property type="molecule type" value="Genomic_DNA"/>
</dbReference>
<feature type="transmembrane region" description="Helical" evidence="1">
    <location>
        <begin position="98"/>
        <end position="119"/>
    </location>
</feature>
<feature type="transmembrane region" description="Helical" evidence="1">
    <location>
        <begin position="21"/>
        <end position="41"/>
    </location>
</feature>
<accession>G7E1K0</accession>
<keyword evidence="1" id="KW-1133">Transmembrane helix</keyword>
<feature type="transmembrane region" description="Helical" evidence="1">
    <location>
        <begin position="125"/>
        <end position="147"/>
    </location>
</feature>
<dbReference type="HOGENOM" id="CLU_1428331_0_0_1"/>
<feature type="transmembrane region" description="Helical" evidence="1">
    <location>
        <begin position="53"/>
        <end position="77"/>
    </location>
</feature>
<sequence>MKSITSGIPFILTNLVRLADIVIIVLYIVASSLAYSGRIAILKEVTPSQPNTIAFVVLFALGIDVTLILCLISEMPFPRAEEMLQNALPIISAKYGSGWLGAILLIVSSETLSGTLIFHDSLFSGAAVALFVMGIINVFCGLLLGVAMNELRSVFTFDDTDGKLDKFATSEHSHSTRKLNISGPVPLSQV</sequence>
<proteinExistence type="predicted"/>
<dbReference type="InParanoid" id="G7E1K0"/>
<keyword evidence="1" id="KW-0812">Transmembrane</keyword>
<keyword evidence="3" id="KW-1185">Reference proteome</keyword>
<name>G7E1K0_MIXOS</name>
<evidence type="ECO:0000256" key="1">
    <source>
        <dbReference type="SAM" id="Phobius"/>
    </source>
</evidence>
<gene>
    <name evidence="2" type="primary">Mo03381</name>
    <name evidence="2" type="ORF">E5Q_03381</name>
</gene>
<comment type="caution">
    <text evidence="2">The sequence shown here is derived from an EMBL/GenBank/DDBJ whole genome shotgun (WGS) entry which is preliminary data.</text>
</comment>
<dbReference type="Proteomes" id="UP000009131">
    <property type="component" value="Unassembled WGS sequence"/>
</dbReference>
<keyword evidence="1" id="KW-0472">Membrane</keyword>
<reference evidence="2 3" key="1">
    <citation type="journal article" date="2011" name="J. Gen. Appl. Microbiol.">
        <title>Draft genome sequencing of the enigmatic basidiomycete Mixia osmundae.</title>
        <authorList>
            <person name="Nishida H."/>
            <person name="Nagatsuka Y."/>
            <person name="Sugiyama J."/>
        </authorList>
    </citation>
    <scope>NUCLEOTIDE SEQUENCE [LARGE SCALE GENOMIC DNA]</scope>
    <source>
        <strain evidence="3">CBS 9802 / IAM 14324 / JCM 22182 / KY 12970</strain>
    </source>
</reference>
<protein>
    <submittedName>
        <fullName evidence="2">Uncharacterized protein</fullName>
    </submittedName>
</protein>
<dbReference type="OrthoDB" id="5327148at2759"/>
<dbReference type="RefSeq" id="XP_014565230.1">
    <property type="nucleotide sequence ID" value="XM_014709744.1"/>
</dbReference>
<evidence type="ECO:0000313" key="3">
    <source>
        <dbReference type="Proteomes" id="UP000009131"/>
    </source>
</evidence>
<evidence type="ECO:0000313" key="2">
    <source>
        <dbReference type="EMBL" id="GAA96710.1"/>
    </source>
</evidence>
<dbReference type="AlphaFoldDB" id="G7E1K0"/>